<protein>
    <submittedName>
        <fullName evidence="2">Alkyl/aryl-sulfatase YjcS</fullName>
        <ecNumber evidence="2">3.1.6.-</ecNumber>
    </submittedName>
</protein>
<dbReference type="Pfam" id="PF14863">
    <property type="entry name" value="Alkyl_sulf_dimr"/>
    <property type="match status" value="1"/>
</dbReference>
<dbReference type="SUPFAM" id="SSF55718">
    <property type="entry name" value="SCP-like"/>
    <property type="match status" value="1"/>
</dbReference>
<accession>A0ABM8TV32</accession>
<dbReference type="EC" id="3.1.6.-" evidence="2"/>
<dbReference type="Gene3D" id="3.60.15.30">
    <property type="entry name" value="Metallo-beta-lactamase domain"/>
    <property type="match status" value="1"/>
</dbReference>
<dbReference type="SUPFAM" id="SSF56281">
    <property type="entry name" value="Metallo-hydrolase/oxidoreductase"/>
    <property type="match status" value="1"/>
</dbReference>
<proteinExistence type="predicted"/>
<dbReference type="Proteomes" id="UP000672657">
    <property type="component" value="Unassembled WGS sequence"/>
</dbReference>
<dbReference type="InterPro" id="IPR038536">
    <property type="entry name" value="Alkyl/aryl-sulf_dimr_sf"/>
</dbReference>
<organism evidence="2 3">
    <name type="scientific">Cupriavidus numazuensis</name>
    <dbReference type="NCBI Taxonomy" id="221992"/>
    <lineage>
        <taxon>Bacteria</taxon>
        <taxon>Pseudomonadati</taxon>
        <taxon>Pseudomonadota</taxon>
        <taxon>Betaproteobacteria</taxon>
        <taxon>Burkholderiales</taxon>
        <taxon>Burkholderiaceae</taxon>
        <taxon>Cupriavidus</taxon>
    </lineage>
</organism>
<dbReference type="PANTHER" id="PTHR43223:SF2">
    <property type="entry name" value="METALLO-BETA-LACTAMASE DOMAIN-CONTAINING PROTEIN"/>
    <property type="match status" value="1"/>
</dbReference>
<keyword evidence="2" id="KW-0378">Hydrolase</keyword>
<dbReference type="InterPro" id="IPR029228">
    <property type="entry name" value="Alkyl_sulf_dimr"/>
</dbReference>
<gene>
    <name evidence="2" type="primary">yjcS_6</name>
    <name evidence="2" type="ORF">LMG26411_07501</name>
</gene>
<dbReference type="SMART" id="SM00849">
    <property type="entry name" value="Lactamase_B"/>
    <property type="match status" value="1"/>
</dbReference>
<dbReference type="Gene3D" id="1.25.40.880">
    <property type="entry name" value="Alkyl sulfatase, dimerisation domain"/>
    <property type="match status" value="1"/>
</dbReference>
<dbReference type="GO" id="GO:0016787">
    <property type="term" value="F:hydrolase activity"/>
    <property type="evidence" value="ECO:0007669"/>
    <property type="project" value="UniProtKB-KW"/>
</dbReference>
<feature type="domain" description="Metallo-beta-lactamase" evidence="1">
    <location>
        <begin position="68"/>
        <end position="283"/>
    </location>
</feature>
<dbReference type="InterPro" id="IPR001279">
    <property type="entry name" value="Metallo-B-lactamas"/>
</dbReference>
<dbReference type="InterPro" id="IPR036527">
    <property type="entry name" value="SCP2_sterol-bd_dom_sf"/>
</dbReference>
<dbReference type="InterPro" id="IPR052195">
    <property type="entry name" value="Bact_Alkyl/Aryl-Sulfatase"/>
</dbReference>
<evidence type="ECO:0000313" key="2">
    <source>
        <dbReference type="EMBL" id="CAG2160457.1"/>
    </source>
</evidence>
<evidence type="ECO:0000313" key="3">
    <source>
        <dbReference type="Proteomes" id="UP000672657"/>
    </source>
</evidence>
<dbReference type="EMBL" id="CAJPVI010000081">
    <property type="protein sequence ID" value="CAG2160457.1"/>
    <property type="molecule type" value="Genomic_DNA"/>
</dbReference>
<dbReference type="PANTHER" id="PTHR43223">
    <property type="entry name" value="ALKYL/ARYL-SULFATASE"/>
    <property type="match status" value="1"/>
</dbReference>
<dbReference type="Pfam" id="PF00753">
    <property type="entry name" value="Lactamase_B"/>
    <property type="match status" value="1"/>
</dbReference>
<dbReference type="Gene3D" id="3.30.1050.10">
    <property type="entry name" value="SCP2 sterol-binding domain"/>
    <property type="match status" value="1"/>
</dbReference>
<keyword evidence="3" id="KW-1185">Reference proteome</keyword>
<evidence type="ECO:0000259" key="1">
    <source>
        <dbReference type="SMART" id="SM00849"/>
    </source>
</evidence>
<reference evidence="2 3" key="1">
    <citation type="submission" date="2021-03" db="EMBL/GenBank/DDBJ databases">
        <authorList>
            <person name="Peeters C."/>
        </authorList>
    </citation>
    <scope>NUCLEOTIDE SEQUENCE [LARGE SCALE GENOMIC DNA]</scope>
    <source>
        <strain evidence="2 3">LMG 26411</strain>
    </source>
</reference>
<comment type="caution">
    <text evidence="2">The sequence shown here is derived from an EMBL/GenBank/DDBJ whole genome shotgun (WGS) entry which is preliminary data.</text>
</comment>
<dbReference type="InterPro" id="IPR036866">
    <property type="entry name" value="RibonucZ/Hydroxyglut_hydro"/>
</dbReference>
<name>A0ABM8TV32_9BURK</name>
<dbReference type="RefSeq" id="WP_211958249.1">
    <property type="nucleotide sequence ID" value="NZ_CAJPVI010000081.1"/>
</dbReference>
<sequence length="589" mass="63823">MYANEHPAAETGSKAVPFYRGGQDHNKVTVPNGAILNGDFVRHMMQGKRGVRATMARSGIHVIEGYHSVNCIVVEGDTGLIVIETGTRFGHGRDFRKFIRGFSDKPVKALVYSHHHYIGGAAGLLDGESAAEVQVFAHPQTEQLAATTGSLLGPMQLRRSGIQFGAYLPDTGPDARLGRGDKHFDDPQMNAAAPLPVTHAVADGEVVAVDGVVMRFHHIIGDTRDSLAIEFPELDAVVANSALGPMAYPMYTLRGDFFRTPDELIAALDLLRRLDRTYVIPVHGSPYTDKASAQAALTAHRDAYAFIWNQSLRAINRGMSPDEMVASIQLPEHLANDPVLYPGYVDWEYGIRGVYRGLVGWYNEDGADLHPPSRAEMGDVLVEGFGGEEALLSRARQAMGEHKYNLAASLMSYLVAAQPGSEAARQLKADALRAMAQATRTGIQTRHFLLTEALHLEGKTDWHQPSPKSFFAAEGAETLAQRAPQELVKLLEQRLDPTVSPTLRTSVAFRFPGRGACGLLLRPGIAEYRDEPPEDAALELSLDALTMARLSLGETSLTGEVASGAVRARGNTDLVRVIEAALALVARTA</sequence>